<gene>
    <name evidence="1" type="ORF">SAMN05421770_101872</name>
</gene>
<proteinExistence type="predicted"/>
<reference evidence="1 2" key="1">
    <citation type="submission" date="2017-06" db="EMBL/GenBank/DDBJ databases">
        <authorList>
            <person name="Kim H.J."/>
            <person name="Triplett B.A."/>
        </authorList>
    </citation>
    <scope>NUCLEOTIDE SEQUENCE [LARGE SCALE GENOMIC DNA]</scope>
    <source>
        <strain evidence="1 2">DSM 18704</strain>
    </source>
</reference>
<dbReference type="AlphaFoldDB" id="A0A239EC34"/>
<evidence type="ECO:0008006" key="3">
    <source>
        <dbReference type="Google" id="ProtNLM"/>
    </source>
</evidence>
<organism evidence="1 2">
    <name type="scientific">Granulicella rosea</name>
    <dbReference type="NCBI Taxonomy" id="474952"/>
    <lineage>
        <taxon>Bacteria</taxon>
        <taxon>Pseudomonadati</taxon>
        <taxon>Acidobacteriota</taxon>
        <taxon>Terriglobia</taxon>
        <taxon>Terriglobales</taxon>
        <taxon>Acidobacteriaceae</taxon>
        <taxon>Granulicella</taxon>
    </lineage>
</organism>
<dbReference type="EMBL" id="FZOU01000001">
    <property type="protein sequence ID" value="SNS41462.1"/>
    <property type="molecule type" value="Genomic_DNA"/>
</dbReference>
<protein>
    <recommendedName>
        <fullName evidence="3">Right handed beta helix region</fullName>
    </recommendedName>
</protein>
<dbReference type="SUPFAM" id="SSF51126">
    <property type="entry name" value="Pectin lyase-like"/>
    <property type="match status" value="1"/>
</dbReference>
<name>A0A239EC34_9BACT</name>
<accession>A0A239EC34</accession>
<keyword evidence="2" id="KW-1185">Reference proteome</keyword>
<dbReference type="InterPro" id="IPR011050">
    <property type="entry name" value="Pectin_lyase_fold/virulence"/>
</dbReference>
<evidence type="ECO:0000313" key="2">
    <source>
        <dbReference type="Proteomes" id="UP000198356"/>
    </source>
</evidence>
<dbReference type="Proteomes" id="UP000198356">
    <property type="component" value="Unassembled WGS sequence"/>
</dbReference>
<evidence type="ECO:0000313" key="1">
    <source>
        <dbReference type="EMBL" id="SNS41462.1"/>
    </source>
</evidence>
<sequence length="168" mass="17596">MRGVCSRNNVIIDNVCQNGVIDAFPWTGVPNSGLVDDPIANNTVVNGWLRIGGSVPIINSNTRSINNLFVFDGSIASVSVCEGVEFSHNLWSTKPADAVMGTGSIIANPLISQPDIDGLSNVRISDLTPLSRSPARGAGLDVKRMVPTDALGRARGPHPSIGAIEIAP</sequence>